<dbReference type="Proteomes" id="UP000251485">
    <property type="component" value="Unassembled WGS sequence"/>
</dbReference>
<protein>
    <submittedName>
        <fullName evidence="1">Toxin</fullName>
    </submittedName>
</protein>
<accession>A0A2X2CCA0</accession>
<dbReference type="InterPro" id="IPR011049">
    <property type="entry name" value="Serralysin-like_metalloprot_C"/>
</dbReference>
<dbReference type="AlphaFoldDB" id="A0A2X2CCA0"/>
<evidence type="ECO:0000313" key="1">
    <source>
        <dbReference type="EMBL" id="SPZ03316.1"/>
    </source>
</evidence>
<reference evidence="1 2" key="1">
    <citation type="submission" date="2018-06" db="EMBL/GenBank/DDBJ databases">
        <authorList>
            <consortium name="Pathogen Informatics"/>
            <person name="Doyle S."/>
        </authorList>
    </citation>
    <scope>NUCLEOTIDE SEQUENCE [LARGE SCALE GENOMIC DNA]</scope>
    <source>
        <strain evidence="1 2">NCTC10975</strain>
    </source>
</reference>
<sequence>MEGDGNDQLIAASFSKFSLLNGNTGNDIIILGGYQNHFKGGNGIDSFLINNNVIDCYIDDISQEDNIVLGDIDWNKLWFERSGYDLKISHIRFPQNTGEQATFEHIGSTTFTDYFNGNQAKIVYRND</sequence>
<dbReference type="SUPFAM" id="SSF51120">
    <property type="entry name" value="beta-Roll"/>
    <property type="match status" value="1"/>
</dbReference>
<name>A0A2X2CCA0_PROMI</name>
<proteinExistence type="predicted"/>
<dbReference type="Gene3D" id="2.160.20.160">
    <property type="match status" value="1"/>
</dbReference>
<dbReference type="EMBL" id="UAUE01000036">
    <property type="protein sequence ID" value="SPZ03316.1"/>
    <property type="molecule type" value="Genomic_DNA"/>
</dbReference>
<evidence type="ECO:0000313" key="2">
    <source>
        <dbReference type="Proteomes" id="UP000251485"/>
    </source>
</evidence>
<organism evidence="1 2">
    <name type="scientific">Proteus mirabilis</name>
    <dbReference type="NCBI Taxonomy" id="584"/>
    <lineage>
        <taxon>Bacteria</taxon>
        <taxon>Pseudomonadati</taxon>
        <taxon>Pseudomonadota</taxon>
        <taxon>Gammaproteobacteria</taxon>
        <taxon>Enterobacterales</taxon>
        <taxon>Morganellaceae</taxon>
        <taxon>Proteus</taxon>
    </lineage>
</organism>
<gene>
    <name evidence="1" type="ORF">NCTC10975_04964</name>
</gene>